<keyword evidence="2" id="KW-1185">Reference proteome</keyword>
<dbReference type="EMBL" id="JARAKH010000009">
    <property type="protein sequence ID" value="KAK8401024.1"/>
    <property type="molecule type" value="Genomic_DNA"/>
</dbReference>
<accession>A0AAW0ULJ8</accession>
<comment type="caution">
    <text evidence="1">The sequence shown here is derived from an EMBL/GenBank/DDBJ whole genome shotgun (WGS) entry which is preliminary data.</text>
</comment>
<reference evidence="1 2" key="1">
    <citation type="submission" date="2023-03" db="EMBL/GenBank/DDBJ databases">
        <title>High-quality genome of Scylla paramamosain provides insights in environmental adaptation.</title>
        <authorList>
            <person name="Zhang L."/>
        </authorList>
    </citation>
    <scope>NUCLEOTIDE SEQUENCE [LARGE SCALE GENOMIC DNA]</scope>
    <source>
        <strain evidence="1">LZ_2023a</strain>
        <tissue evidence="1">Muscle</tissue>
    </source>
</reference>
<sequence length="90" mass="10312">MNGLPCEEGDSMFECDCCKSCTIRNVRTSHLVLGRNWRNPIWPMFVACVSNLQVSAWTLRKRHCHCLYFCDVAAAVVGERYGCIQLLLRD</sequence>
<proteinExistence type="predicted"/>
<evidence type="ECO:0000313" key="1">
    <source>
        <dbReference type="EMBL" id="KAK8401024.1"/>
    </source>
</evidence>
<gene>
    <name evidence="1" type="ORF">O3P69_002656</name>
</gene>
<dbReference type="AlphaFoldDB" id="A0AAW0ULJ8"/>
<organism evidence="1 2">
    <name type="scientific">Scylla paramamosain</name>
    <name type="common">Mud crab</name>
    <dbReference type="NCBI Taxonomy" id="85552"/>
    <lineage>
        <taxon>Eukaryota</taxon>
        <taxon>Metazoa</taxon>
        <taxon>Ecdysozoa</taxon>
        <taxon>Arthropoda</taxon>
        <taxon>Crustacea</taxon>
        <taxon>Multicrustacea</taxon>
        <taxon>Malacostraca</taxon>
        <taxon>Eumalacostraca</taxon>
        <taxon>Eucarida</taxon>
        <taxon>Decapoda</taxon>
        <taxon>Pleocyemata</taxon>
        <taxon>Brachyura</taxon>
        <taxon>Eubrachyura</taxon>
        <taxon>Portunoidea</taxon>
        <taxon>Portunidae</taxon>
        <taxon>Portuninae</taxon>
        <taxon>Scylla</taxon>
    </lineage>
</organism>
<protein>
    <submittedName>
        <fullName evidence="1">Uncharacterized protein</fullName>
    </submittedName>
</protein>
<evidence type="ECO:0000313" key="2">
    <source>
        <dbReference type="Proteomes" id="UP001487740"/>
    </source>
</evidence>
<name>A0AAW0ULJ8_SCYPA</name>
<dbReference type="Proteomes" id="UP001487740">
    <property type="component" value="Unassembled WGS sequence"/>
</dbReference>